<feature type="domain" description="DUF7691" evidence="1">
    <location>
        <begin position="1"/>
        <end position="197"/>
    </location>
</feature>
<dbReference type="EMBL" id="SSMQ01000032">
    <property type="protein sequence ID" value="TKD03077.1"/>
    <property type="molecule type" value="Genomic_DNA"/>
</dbReference>
<dbReference type="Proteomes" id="UP000309215">
    <property type="component" value="Unassembled WGS sequence"/>
</dbReference>
<dbReference type="InterPro" id="IPR056108">
    <property type="entry name" value="DUF7691"/>
</dbReference>
<name>A0A4U1J6Z6_9BACT</name>
<reference evidence="2 3" key="1">
    <citation type="submission" date="2019-04" db="EMBL/GenBank/DDBJ databases">
        <authorList>
            <person name="Li Y."/>
            <person name="Wang J."/>
        </authorList>
    </citation>
    <scope>NUCLEOTIDE SEQUENCE [LARGE SCALE GENOMIC DNA]</scope>
    <source>
        <strain evidence="2 3">DSM 14668</strain>
    </source>
</reference>
<evidence type="ECO:0000313" key="2">
    <source>
        <dbReference type="EMBL" id="TKD03077.1"/>
    </source>
</evidence>
<dbReference type="RefSeq" id="WP_136932057.1">
    <property type="nucleotide sequence ID" value="NZ_SSMQ01000032.1"/>
</dbReference>
<dbReference type="AlphaFoldDB" id="A0A4U1J6Z6"/>
<organism evidence="2 3">
    <name type="scientific">Polyangium fumosum</name>
    <dbReference type="NCBI Taxonomy" id="889272"/>
    <lineage>
        <taxon>Bacteria</taxon>
        <taxon>Pseudomonadati</taxon>
        <taxon>Myxococcota</taxon>
        <taxon>Polyangia</taxon>
        <taxon>Polyangiales</taxon>
        <taxon>Polyangiaceae</taxon>
        <taxon>Polyangium</taxon>
    </lineage>
</organism>
<dbReference type="OrthoDB" id="3476150at2"/>
<gene>
    <name evidence="2" type="ORF">E8A74_27505</name>
</gene>
<sequence>MSYSVMAYAVRFDKLKPVFSSGDDKLRRQICGRFKAHLAQQANWFESEIANGAPTPFDAVKALIMGTVPEKGHGFMYAYAYERIVEHFGRYLNNNAFSSIRWSFMEAVEQDWKKSGLDETLPFRDLYIGKALCTFPPPDDFPVHGYWSPEQVVAGHKRFGEVQISAETNDVHDAIMAVQSWIAETSRKGEGIVGFYY</sequence>
<proteinExistence type="predicted"/>
<keyword evidence="3" id="KW-1185">Reference proteome</keyword>
<evidence type="ECO:0000259" key="1">
    <source>
        <dbReference type="Pfam" id="PF24740"/>
    </source>
</evidence>
<accession>A0A4U1J6Z6</accession>
<comment type="caution">
    <text evidence="2">The sequence shown here is derived from an EMBL/GenBank/DDBJ whole genome shotgun (WGS) entry which is preliminary data.</text>
</comment>
<evidence type="ECO:0000313" key="3">
    <source>
        <dbReference type="Proteomes" id="UP000309215"/>
    </source>
</evidence>
<dbReference type="Pfam" id="PF24740">
    <property type="entry name" value="DUF7691"/>
    <property type="match status" value="1"/>
</dbReference>
<protein>
    <recommendedName>
        <fullName evidence="1">DUF7691 domain-containing protein</fullName>
    </recommendedName>
</protein>